<feature type="chain" id="PRO_5001758141" description="Fam-c protein" evidence="2">
    <location>
        <begin position="22"/>
        <end position="227"/>
    </location>
</feature>
<dbReference type="RefSeq" id="XP_008625793.2">
    <property type="nucleotide sequence ID" value="XM_008627571.2"/>
</dbReference>
<evidence type="ECO:0000256" key="2">
    <source>
        <dbReference type="SAM" id="SignalP"/>
    </source>
</evidence>
<dbReference type="AlphaFoldDB" id="A0A081ICD0"/>
<gene>
    <name evidence="3" type="ORF">YYE_03926</name>
</gene>
<dbReference type="OrthoDB" id="372954at2759"/>
<reference evidence="3 4" key="1">
    <citation type="submission" date="2013-02" db="EMBL/GenBank/DDBJ databases">
        <title>The Genome Sequence of Plasmodium vinckei vinckei.</title>
        <authorList>
            <consortium name="The Broad Institute Genome Sequencing Platform"/>
            <consortium name="The Broad Institute Genome Sequencing Center for Infectious Disease"/>
            <person name="Neafsey D."/>
            <person name="Cheeseman I."/>
            <person name="Volkman S."/>
            <person name="Adams J."/>
            <person name="Walker B."/>
            <person name="Young S.K."/>
            <person name="Zeng Q."/>
            <person name="Gargeya S."/>
            <person name="Fitzgerald M."/>
            <person name="Haas B."/>
            <person name="Abouelleil A."/>
            <person name="Alvarado L."/>
            <person name="Arachchi H.M."/>
            <person name="Berlin A.M."/>
            <person name="Chapman S.B."/>
            <person name="Dewar J."/>
            <person name="Goldberg J."/>
            <person name="Griggs A."/>
            <person name="Gujja S."/>
            <person name="Hansen M."/>
            <person name="Howarth C."/>
            <person name="Imamovic A."/>
            <person name="Larimer J."/>
            <person name="McCowan C."/>
            <person name="Murphy C."/>
            <person name="Neiman D."/>
            <person name="Pearson M."/>
            <person name="Priest M."/>
            <person name="Roberts A."/>
            <person name="Saif S."/>
            <person name="Shea T."/>
            <person name="Sisk P."/>
            <person name="Sykes S."/>
            <person name="Wortman J."/>
            <person name="Nusbaum C."/>
            <person name="Birren B."/>
        </authorList>
    </citation>
    <scope>NUCLEOTIDE SEQUENCE [LARGE SCALE GENOMIC DNA]</scope>
    <source>
        <strain evidence="4">vinckei</strain>
    </source>
</reference>
<dbReference type="GeneID" id="19962132"/>
<protein>
    <recommendedName>
        <fullName evidence="5">Fam-c protein</fullName>
    </recommendedName>
</protein>
<feature type="compositionally biased region" description="Polar residues" evidence="1">
    <location>
        <begin position="130"/>
        <end position="139"/>
    </location>
</feature>
<feature type="compositionally biased region" description="Basic and acidic residues" evidence="1">
    <location>
        <begin position="113"/>
        <end position="124"/>
    </location>
</feature>
<feature type="compositionally biased region" description="Basic and acidic residues" evidence="1">
    <location>
        <begin position="54"/>
        <end position="77"/>
    </location>
</feature>
<accession>A0A081ICD0</accession>
<feature type="signal peptide" evidence="2">
    <location>
        <begin position="1"/>
        <end position="21"/>
    </location>
</feature>
<feature type="compositionally biased region" description="Basic and acidic residues" evidence="1">
    <location>
        <begin position="85"/>
        <end position="101"/>
    </location>
</feature>
<feature type="region of interest" description="Disordered" evidence="1">
    <location>
        <begin position="45"/>
        <end position="159"/>
    </location>
</feature>
<dbReference type="EMBL" id="KL446952">
    <property type="protein sequence ID" value="KEG01338.1"/>
    <property type="molecule type" value="Genomic_DNA"/>
</dbReference>
<dbReference type="Proteomes" id="UP000030681">
    <property type="component" value="Unassembled WGS sequence"/>
</dbReference>
<organism evidence="3 4">
    <name type="scientific">Plasmodium vinckei vinckei</name>
    <dbReference type="NCBI Taxonomy" id="54757"/>
    <lineage>
        <taxon>Eukaryota</taxon>
        <taxon>Sar</taxon>
        <taxon>Alveolata</taxon>
        <taxon>Apicomplexa</taxon>
        <taxon>Aconoidasida</taxon>
        <taxon>Haemosporida</taxon>
        <taxon>Plasmodiidae</taxon>
        <taxon>Plasmodium</taxon>
        <taxon>Plasmodium (Vinckeia)</taxon>
    </lineage>
</organism>
<name>A0A081ICD0_PLAVN</name>
<evidence type="ECO:0000313" key="3">
    <source>
        <dbReference type="EMBL" id="KEG01338.1"/>
    </source>
</evidence>
<sequence>MNVLCISFFLFCIFHFYKTAGINEDITKSEIAKLLLGISDTVQKKASNTANSENEEKGDSKLLENKDTGNTEYHDLLPKNTPDVIPKKPDRECDKHYEQSSDKTNIASPNGDKTADLNKTEHRPGILTKPNHQSDSDNPITPKGGNDPQKNGKKVIFNEDANHIDGKLIKSKRKYHRKGRKNRTATDLNESDIEKAKLATIEEKTEETISYNHPPYDQPLDLSKKKV</sequence>
<evidence type="ECO:0008006" key="5">
    <source>
        <dbReference type="Google" id="ProtNLM"/>
    </source>
</evidence>
<feature type="region of interest" description="Disordered" evidence="1">
    <location>
        <begin position="204"/>
        <end position="227"/>
    </location>
</feature>
<proteinExistence type="predicted"/>
<keyword evidence="2" id="KW-0732">Signal</keyword>
<dbReference type="KEGG" id="pvv:PVVCY_0501990"/>
<evidence type="ECO:0000256" key="1">
    <source>
        <dbReference type="SAM" id="MobiDB-lite"/>
    </source>
</evidence>
<evidence type="ECO:0000313" key="4">
    <source>
        <dbReference type="Proteomes" id="UP000030681"/>
    </source>
</evidence>